<dbReference type="GO" id="GO:0005829">
    <property type="term" value="C:cytosol"/>
    <property type="evidence" value="ECO:0007669"/>
    <property type="project" value="TreeGrafter"/>
</dbReference>
<evidence type="ECO:0000313" key="2">
    <source>
        <dbReference type="EMBL" id="RHF59089.1"/>
    </source>
</evidence>
<dbReference type="NCBIfam" id="TIGR00099">
    <property type="entry name" value="Cof-subfamily"/>
    <property type="match status" value="1"/>
</dbReference>
<name>A0A3E4LKE5_9FIRM</name>
<dbReference type="PANTHER" id="PTHR10000:SF25">
    <property type="entry name" value="PHOSPHATASE YKRA-RELATED"/>
    <property type="match status" value="1"/>
</dbReference>
<proteinExistence type="predicted"/>
<dbReference type="PANTHER" id="PTHR10000">
    <property type="entry name" value="PHOSPHOSERINE PHOSPHATASE"/>
    <property type="match status" value="1"/>
</dbReference>
<dbReference type="Gene3D" id="3.40.50.1000">
    <property type="entry name" value="HAD superfamily/HAD-like"/>
    <property type="match status" value="1"/>
</dbReference>
<dbReference type="AlphaFoldDB" id="A0A3E4LKE5"/>
<accession>A0A3E4LKE5</accession>
<dbReference type="RefSeq" id="WP_117688493.1">
    <property type="nucleotide sequence ID" value="NZ_CAJMJQ010000021.1"/>
</dbReference>
<dbReference type="EMBL" id="QSQN01000033">
    <property type="protein sequence ID" value="RGK37826.1"/>
    <property type="molecule type" value="Genomic_DNA"/>
</dbReference>
<evidence type="ECO:0000313" key="4">
    <source>
        <dbReference type="Proteomes" id="UP000284902"/>
    </source>
</evidence>
<dbReference type="InterPro" id="IPR036412">
    <property type="entry name" value="HAD-like_sf"/>
</dbReference>
<dbReference type="Proteomes" id="UP000284902">
    <property type="component" value="Unassembled WGS sequence"/>
</dbReference>
<organism evidence="1 3">
    <name type="scientific">[Ruminococcus] lactaris</name>
    <dbReference type="NCBI Taxonomy" id="46228"/>
    <lineage>
        <taxon>Bacteria</taxon>
        <taxon>Bacillati</taxon>
        <taxon>Bacillota</taxon>
        <taxon>Clostridia</taxon>
        <taxon>Lachnospirales</taxon>
        <taxon>Lachnospiraceae</taxon>
        <taxon>Mediterraneibacter</taxon>
    </lineage>
</organism>
<comment type="caution">
    <text evidence="1">The sequence shown here is derived from an EMBL/GenBank/DDBJ whole genome shotgun (WGS) entry which is preliminary data.</text>
</comment>
<dbReference type="GO" id="GO:0016791">
    <property type="term" value="F:phosphatase activity"/>
    <property type="evidence" value="ECO:0007669"/>
    <property type="project" value="TreeGrafter"/>
</dbReference>
<dbReference type="PROSITE" id="PS01228">
    <property type="entry name" value="COF_1"/>
    <property type="match status" value="1"/>
</dbReference>
<dbReference type="Pfam" id="PF08282">
    <property type="entry name" value="Hydrolase_3"/>
    <property type="match status" value="1"/>
</dbReference>
<dbReference type="GO" id="GO:0000287">
    <property type="term" value="F:magnesium ion binding"/>
    <property type="evidence" value="ECO:0007669"/>
    <property type="project" value="TreeGrafter"/>
</dbReference>
<dbReference type="Gene3D" id="3.30.1240.10">
    <property type="match status" value="1"/>
</dbReference>
<dbReference type="Proteomes" id="UP000260793">
    <property type="component" value="Unassembled WGS sequence"/>
</dbReference>
<sequence length="264" mass="30065">MDRAVLFFDIDGTVLSEITKEVPVSAINAMKAAQQAGHLLFINTGRTICSIPPEIRRLKFDGYLCGCGTYLTYQDEVLFSSSIEKKRGREILKKATECNLGVVAEGQEDVYYPERMSRFDGLESSRRYFHRRGMGMEQSIEKGDFIYDKIFLYEDERSDLKSFLEYTKGELEALDRGSHTYEVIQKGYTKATACRFIMEKFGINPKNAYVFGDSSNDLAMFQFVEHAVAMGNHDPVLDPYAEFVTKTVEEDGIAFAMEHYGLIE</sequence>
<evidence type="ECO:0000313" key="1">
    <source>
        <dbReference type="EMBL" id="RGK37826.1"/>
    </source>
</evidence>
<dbReference type="EMBL" id="QRHG01000026">
    <property type="protein sequence ID" value="RHF59089.1"/>
    <property type="molecule type" value="Genomic_DNA"/>
</dbReference>
<dbReference type="SUPFAM" id="SSF56784">
    <property type="entry name" value="HAD-like"/>
    <property type="match status" value="1"/>
</dbReference>
<dbReference type="SFLD" id="SFLDG01140">
    <property type="entry name" value="C2.B:_Phosphomannomutase_and_P"/>
    <property type="match status" value="1"/>
</dbReference>
<dbReference type="InterPro" id="IPR000150">
    <property type="entry name" value="Cof"/>
</dbReference>
<dbReference type="InterPro" id="IPR006379">
    <property type="entry name" value="HAD-SF_hydro_IIB"/>
</dbReference>
<dbReference type="SFLD" id="SFLDS00003">
    <property type="entry name" value="Haloacid_Dehalogenase"/>
    <property type="match status" value="1"/>
</dbReference>
<protein>
    <submittedName>
        <fullName evidence="1">HAD family phosphatase</fullName>
    </submittedName>
</protein>
<reference evidence="3 4" key="1">
    <citation type="submission" date="2018-08" db="EMBL/GenBank/DDBJ databases">
        <title>A genome reference for cultivated species of the human gut microbiota.</title>
        <authorList>
            <person name="Zou Y."/>
            <person name="Xue W."/>
            <person name="Luo G."/>
        </authorList>
    </citation>
    <scope>NUCLEOTIDE SEQUENCE [LARGE SCALE GENOMIC DNA]</scope>
    <source>
        <strain evidence="2 4">AM25-1LB</strain>
        <strain evidence="1 3">TF11-7</strain>
    </source>
</reference>
<dbReference type="InterPro" id="IPR023214">
    <property type="entry name" value="HAD_sf"/>
</dbReference>
<dbReference type="NCBIfam" id="TIGR01484">
    <property type="entry name" value="HAD-SF-IIB"/>
    <property type="match status" value="1"/>
</dbReference>
<gene>
    <name evidence="2" type="ORF">DW672_09790</name>
    <name evidence="1" type="ORF">DXD17_11435</name>
</gene>
<evidence type="ECO:0000313" key="3">
    <source>
        <dbReference type="Proteomes" id="UP000260793"/>
    </source>
</evidence>